<feature type="region of interest" description="Disordered" evidence="1">
    <location>
        <begin position="83"/>
        <end position="115"/>
    </location>
</feature>
<reference evidence="3 4" key="1">
    <citation type="submission" date="2019-08" db="EMBL/GenBank/DDBJ databases">
        <authorList>
            <person name="Dong K."/>
        </authorList>
    </citation>
    <scope>NUCLEOTIDE SEQUENCE [LARGE SCALE GENOMIC DNA]</scope>
    <source>
        <strain evidence="3 4">K-1</strain>
    </source>
</reference>
<comment type="caution">
    <text evidence="3">The sequence shown here is derived from an EMBL/GenBank/DDBJ whole genome shotgun (WGS) entry which is preliminary data.</text>
</comment>
<name>A0A5C8HY54_9MICO</name>
<protein>
    <submittedName>
        <fullName evidence="3">Helix-turn-helix transcriptional regulator</fullName>
    </submittedName>
</protein>
<evidence type="ECO:0000313" key="3">
    <source>
        <dbReference type="EMBL" id="TXK11196.1"/>
    </source>
</evidence>
<gene>
    <name evidence="3" type="ORF">FVP74_07555</name>
</gene>
<dbReference type="EMBL" id="VRSX01000003">
    <property type="protein sequence ID" value="TXK11196.1"/>
    <property type="molecule type" value="Genomic_DNA"/>
</dbReference>
<sequence>MGTDSKGPIDWHLRALMAEAGMFQTTELLAPLREQGIVLSREQVYRLVTKAPERLNVEVLAALCRVFGCQPNDLITVVARPAAAKKTGTGRGRDTAIGDLRPVRARLHRPADPGR</sequence>
<dbReference type="RefSeq" id="WP_147051379.1">
    <property type="nucleotide sequence ID" value="NZ_BKAH01000018.1"/>
</dbReference>
<dbReference type="InterPro" id="IPR001387">
    <property type="entry name" value="Cro/C1-type_HTH"/>
</dbReference>
<evidence type="ECO:0000256" key="1">
    <source>
        <dbReference type="SAM" id="MobiDB-lite"/>
    </source>
</evidence>
<dbReference type="OrthoDB" id="3626437at2"/>
<dbReference type="Proteomes" id="UP000321949">
    <property type="component" value="Unassembled WGS sequence"/>
</dbReference>
<organism evidence="3 4">
    <name type="scientific">Microbacterium saccharophilum</name>
    <dbReference type="NCBI Taxonomy" id="1213358"/>
    <lineage>
        <taxon>Bacteria</taxon>
        <taxon>Bacillati</taxon>
        <taxon>Actinomycetota</taxon>
        <taxon>Actinomycetes</taxon>
        <taxon>Micrococcales</taxon>
        <taxon>Microbacteriaceae</taxon>
        <taxon>Microbacterium</taxon>
    </lineage>
</organism>
<evidence type="ECO:0000259" key="2">
    <source>
        <dbReference type="Pfam" id="PF13443"/>
    </source>
</evidence>
<dbReference type="Gene3D" id="1.10.260.40">
    <property type="entry name" value="lambda repressor-like DNA-binding domains"/>
    <property type="match status" value="1"/>
</dbReference>
<feature type="domain" description="HTH cro/C1-type" evidence="2">
    <location>
        <begin position="12"/>
        <end position="78"/>
    </location>
</feature>
<dbReference type="AlphaFoldDB" id="A0A5C8HY54"/>
<evidence type="ECO:0000313" key="4">
    <source>
        <dbReference type="Proteomes" id="UP000321949"/>
    </source>
</evidence>
<accession>A0A5C8HY54</accession>
<dbReference type="GO" id="GO:0003677">
    <property type="term" value="F:DNA binding"/>
    <property type="evidence" value="ECO:0007669"/>
    <property type="project" value="InterPro"/>
</dbReference>
<dbReference type="InterPro" id="IPR010982">
    <property type="entry name" value="Lambda_DNA-bd_dom_sf"/>
</dbReference>
<keyword evidence="4" id="KW-1185">Reference proteome</keyword>
<dbReference type="Pfam" id="PF13443">
    <property type="entry name" value="HTH_26"/>
    <property type="match status" value="1"/>
</dbReference>
<proteinExistence type="predicted"/>